<dbReference type="STRING" id="1802593.A2172_00770"/>
<keyword evidence="1" id="KW-0472">Membrane</keyword>
<comment type="caution">
    <text evidence="2">The sequence shown here is derived from an EMBL/GenBank/DDBJ whole genome shotgun (WGS) entry which is preliminary data.</text>
</comment>
<sequence length="217" mass="22310">MAIFCDAPEATGSAGSGCIVDPLRGRFGSLGELLTALLPFIYALAAMVALLFLVWGGIRYLTSRGDEKQLTAARGTITSAIIGLLIILLVGVIAGIIATIFKIDLFGSLVPAAYAADTVDIGCAVKMAGGVCIKDAFPNVGSLFTTVVKAALFTAAFIFLAMTIWGGFRFINAGGNKDEVDAARGVLSTAVIGVLIVALSLAIIEVITNFAGVASIF</sequence>
<proteinExistence type="predicted"/>
<keyword evidence="1" id="KW-0812">Transmembrane</keyword>
<organism evidence="2 3">
    <name type="scientific">Candidatus Woykebacteria bacterium RBG_13_40_15</name>
    <dbReference type="NCBI Taxonomy" id="1802593"/>
    <lineage>
        <taxon>Bacteria</taxon>
        <taxon>Candidatus Woykeibacteriota</taxon>
    </lineage>
</organism>
<keyword evidence="1" id="KW-1133">Transmembrane helix</keyword>
<evidence type="ECO:0000313" key="2">
    <source>
        <dbReference type="EMBL" id="OGY24063.1"/>
    </source>
</evidence>
<evidence type="ECO:0000313" key="3">
    <source>
        <dbReference type="Proteomes" id="UP000176631"/>
    </source>
</evidence>
<gene>
    <name evidence="2" type="ORF">A2172_00770</name>
</gene>
<accession>A0A1G1W8R5</accession>
<dbReference type="EMBL" id="MHCP01000015">
    <property type="protein sequence ID" value="OGY24063.1"/>
    <property type="molecule type" value="Genomic_DNA"/>
</dbReference>
<dbReference type="InterPro" id="IPR043993">
    <property type="entry name" value="T4SS_pilin"/>
</dbReference>
<dbReference type="Proteomes" id="UP000176631">
    <property type="component" value="Unassembled WGS sequence"/>
</dbReference>
<feature type="transmembrane region" description="Helical" evidence="1">
    <location>
        <begin position="77"/>
        <end position="101"/>
    </location>
</feature>
<dbReference type="AlphaFoldDB" id="A0A1G1W8R5"/>
<dbReference type="Pfam" id="PF18895">
    <property type="entry name" value="T4SS_pilin"/>
    <property type="match status" value="1"/>
</dbReference>
<feature type="transmembrane region" description="Helical" evidence="1">
    <location>
        <begin position="183"/>
        <end position="204"/>
    </location>
</feature>
<reference evidence="2 3" key="1">
    <citation type="journal article" date="2016" name="Nat. Commun.">
        <title>Thousands of microbial genomes shed light on interconnected biogeochemical processes in an aquifer system.</title>
        <authorList>
            <person name="Anantharaman K."/>
            <person name="Brown C.T."/>
            <person name="Hug L.A."/>
            <person name="Sharon I."/>
            <person name="Castelle C.J."/>
            <person name="Probst A.J."/>
            <person name="Thomas B.C."/>
            <person name="Singh A."/>
            <person name="Wilkins M.J."/>
            <person name="Karaoz U."/>
            <person name="Brodie E.L."/>
            <person name="Williams K.H."/>
            <person name="Hubbard S.S."/>
            <person name="Banfield J.F."/>
        </authorList>
    </citation>
    <scope>NUCLEOTIDE SEQUENCE [LARGE SCALE GENOMIC DNA]</scope>
</reference>
<protein>
    <submittedName>
        <fullName evidence="2">Uncharacterized protein</fullName>
    </submittedName>
</protein>
<feature type="transmembrane region" description="Helical" evidence="1">
    <location>
        <begin position="33"/>
        <end position="56"/>
    </location>
</feature>
<name>A0A1G1W8R5_9BACT</name>
<evidence type="ECO:0000256" key="1">
    <source>
        <dbReference type="SAM" id="Phobius"/>
    </source>
</evidence>
<feature type="transmembrane region" description="Helical" evidence="1">
    <location>
        <begin position="150"/>
        <end position="171"/>
    </location>
</feature>